<sequence>MNGSLLQDKCVLVTGAASGVGLAIARGVAQSGGHVWIGDVDADRARAAASALGAEGYAADACALDVTSESGWDAAVGRIEAESGQLHGLVNNAGISVRTGISATSLDDWNRVFAVNSTGLFLGMRACHGMLAKQRGASIVNIASISGMLGYYSAGYTASKWAARGLTKTAALEFAPDGIRVNSVNPGLVDTPMLHSAEDGGAYVDSNVRSIPMARIAQPEEIAGVVTFLLSPDSSYMTGTDLVVDGGLLSGGTYRRILAELDGGNR</sequence>
<evidence type="ECO:0000313" key="5">
    <source>
        <dbReference type="Proteomes" id="UP000247118"/>
    </source>
</evidence>
<evidence type="ECO:0000259" key="3">
    <source>
        <dbReference type="SMART" id="SM00822"/>
    </source>
</evidence>
<dbReference type="PRINTS" id="PR00081">
    <property type="entry name" value="GDHRDH"/>
</dbReference>
<dbReference type="PROSITE" id="PS00061">
    <property type="entry name" value="ADH_SHORT"/>
    <property type="match status" value="1"/>
</dbReference>
<dbReference type="GeneID" id="32687448"/>
<dbReference type="Proteomes" id="UP000247118">
    <property type="component" value="Chromosome"/>
</dbReference>
<dbReference type="SUPFAM" id="SSF51735">
    <property type="entry name" value="NAD(P)-binding Rossmann-fold domains"/>
    <property type="match status" value="1"/>
</dbReference>
<dbReference type="PANTHER" id="PTHR42760:SF133">
    <property type="entry name" value="3-OXOACYL-[ACYL-CARRIER-PROTEIN] REDUCTASE"/>
    <property type="match status" value="1"/>
</dbReference>
<dbReference type="InterPro" id="IPR057326">
    <property type="entry name" value="KR_dom"/>
</dbReference>
<dbReference type="PANTHER" id="PTHR42760">
    <property type="entry name" value="SHORT-CHAIN DEHYDROGENASES/REDUCTASES FAMILY MEMBER"/>
    <property type="match status" value="1"/>
</dbReference>
<evidence type="ECO:0000313" key="4">
    <source>
        <dbReference type="EMBL" id="AWO83268.1"/>
    </source>
</evidence>
<gene>
    <name evidence="4" type="ORF">DLJ61_06760</name>
</gene>
<comment type="similarity">
    <text evidence="1">Belongs to the short-chain dehydrogenases/reductases (SDR) family.</text>
</comment>
<protein>
    <submittedName>
        <fullName evidence="4">KR domain-containing protein</fullName>
    </submittedName>
</protein>
<proteinExistence type="inferred from homology"/>
<name>A0AAD0K557_9ACTN</name>
<dbReference type="Gene3D" id="3.40.50.720">
    <property type="entry name" value="NAD(P)-binding Rossmann-like Domain"/>
    <property type="match status" value="1"/>
</dbReference>
<evidence type="ECO:0000256" key="2">
    <source>
        <dbReference type="ARBA" id="ARBA00023002"/>
    </source>
</evidence>
<dbReference type="Pfam" id="PF13561">
    <property type="entry name" value="adh_short_C2"/>
    <property type="match status" value="1"/>
</dbReference>
<dbReference type="PRINTS" id="PR00080">
    <property type="entry name" value="SDRFAMILY"/>
</dbReference>
<feature type="domain" description="Ketoreductase" evidence="3">
    <location>
        <begin position="9"/>
        <end position="182"/>
    </location>
</feature>
<dbReference type="SMART" id="SM00822">
    <property type="entry name" value="PKS_KR"/>
    <property type="match status" value="1"/>
</dbReference>
<reference evidence="4 5" key="1">
    <citation type="submission" date="2018-05" db="EMBL/GenBank/DDBJ databases">
        <title>Complete genome sequence of Gordonia terrae NRRL B-16283.</title>
        <authorList>
            <person name="Garlena R.A."/>
            <person name="Russell D.A."/>
            <person name="Hatfull G.F."/>
        </authorList>
    </citation>
    <scope>NUCLEOTIDE SEQUENCE [LARGE SCALE GENOMIC DNA]</scope>
    <source>
        <strain evidence="4 5">NRRL B-16283</strain>
    </source>
</reference>
<evidence type="ECO:0000256" key="1">
    <source>
        <dbReference type="ARBA" id="ARBA00006484"/>
    </source>
</evidence>
<dbReference type="InterPro" id="IPR002347">
    <property type="entry name" value="SDR_fam"/>
</dbReference>
<dbReference type="AlphaFoldDB" id="A0AAD0K557"/>
<dbReference type="FunFam" id="3.40.50.720:FF:000084">
    <property type="entry name" value="Short-chain dehydrogenase reductase"/>
    <property type="match status" value="1"/>
</dbReference>
<organism evidence="4 5">
    <name type="scientific">Gordonia terrae</name>
    <dbReference type="NCBI Taxonomy" id="2055"/>
    <lineage>
        <taxon>Bacteria</taxon>
        <taxon>Bacillati</taxon>
        <taxon>Actinomycetota</taxon>
        <taxon>Actinomycetes</taxon>
        <taxon>Mycobacteriales</taxon>
        <taxon>Gordoniaceae</taxon>
        <taxon>Gordonia</taxon>
    </lineage>
</organism>
<dbReference type="GO" id="GO:0016616">
    <property type="term" value="F:oxidoreductase activity, acting on the CH-OH group of donors, NAD or NADP as acceptor"/>
    <property type="evidence" value="ECO:0007669"/>
    <property type="project" value="UniProtKB-ARBA"/>
</dbReference>
<dbReference type="KEGG" id="gta:BCM27_06705"/>
<dbReference type="InterPro" id="IPR036291">
    <property type="entry name" value="NAD(P)-bd_dom_sf"/>
</dbReference>
<accession>A0AAD0K557</accession>
<dbReference type="InterPro" id="IPR020904">
    <property type="entry name" value="Sc_DH/Rdtase_CS"/>
</dbReference>
<dbReference type="EMBL" id="CP029604">
    <property type="protein sequence ID" value="AWO83268.1"/>
    <property type="molecule type" value="Genomic_DNA"/>
</dbReference>
<dbReference type="RefSeq" id="WP_004020220.1">
    <property type="nucleotide sequence ID" value="NZ_CABEIC010000002.1"/>
</dbReference>
<keyword evidence="2" id="KW-0560">Oxidoreductase</keyword>